<dbReference type="EC" id="2.6.1.52" evidence="1"/>
<dbReference type="KEGG" id="bkw:BkAM31D_04480"/>
<keyword evidence="1" id="KW-0808">Transferase</keyword>
<proteinExistence type="predicted"/>
<keyword evidence="2" id="KW-1185">Reference proteome</keyword>
<dbReference type="InterPro" id="IPR015424">
    <property type="entry name" value="PyrdxlP-dep_Trfase"/>
</dbReference>
<keyword evidence="1" id="KW-0032">Aminotransferase</keyword>
<organism evidence="1 2">
    <name type="scientific">Halalkalibacter krulwichiae</name>
    <dbReference type="NCBI Taxonomy" id="199441"/>
    <lineage>
        <taxon>Bacteria</taxon>
        <taxon>Bacillati</taxon>
        <taxon>Bacillota</taxon>
        <taxon>Bacilli</taxon>
        <taxon>Bacillales</taxon>
        <taxon>Bacillaceae</taxon>
        <taxon>Halalkalibacter</taxon>
    </lineage>
</organism>
<sequence>MNNIYNFNAGPSALPKAVLEKAQAELLNFKGQECL</sequence>
<dbReference type="AlphaFoldDB" id="A0A1X9MFE2"/>
<dbReference type="STRING" id="199441.BkAM31D_04480"/>
<accession>A0A1X9MFE2</accession>
<evidence type="ECO:0000313" key="1">
    <source>
        <dbReference type="EMBL" id="ARK29172.1"/>
    </source>
</evidence>
<protein>
    <submittedName>
        <fullName evidence="1">Phosphoserine aminotransferase</fullName>
        <ecNumber evidence="1">2.6.1.52</ecNumber>
    </submittedName>
</protein>
<dbReference type="Proteomes" id="UP000193006">
    <property type="component" value="Chromosome"/>
</dbReference>
<dbReference type="SUPFAM" id="SSF53383">
    <property type="entry name" value="PLP-dependent transferases"/>
    <property type="match status" value="1"/>
</dbReference>
<dbReference type="GO" id="GO:0004648">
    <property type="term" value="F:O-phospho-L-serine:2-oxoglutarate aminotransferase activity"/>
    <property type="evidence" value="ECO:0007669"/>
    <property type="project" value="UniProtKB-EC"/>
</dbReference>
<name>A0A1X9MFE2_9BACI</name>
<evidence type="ECO:0000313" key="2">
    <source>
        <dbReference type="Proteomes" id="UP000193006"/>
    </source>
</evidence>
<reference evidence="1 2" key="1">
    <citation type="submission" date="2017-04" db="EMBL/GenBank/DDBJ databases">
        <title>Bacillus krulwichiae AM31D Genome sequencing and assembly.</title>
        <authorList>
            <person name="Krulwich T.A."/>
            <person name="Anastor L."/>
            <person name="Ehrlich R."/>
            <person name="Ehrlich G.D."/>
            <person name="Janto B."/>
        </authorList>
    </citation>
    <scope>NUCLEOTIDE SEQUENCE [LARGE SCALE GENOMIC DNA]</scope>
    <source>
        <strain evidence="1 2">AM31D</strain>
    </source>
</reference>
<gene>
    <name evidence="1" type="primary">serC_2</name>
    <name evidence="1" type="ORF">BkAM31D_04480</name>
</gene>
<dbReference type="EMBL" id="CP020814">
    <property type="protein sequence ID" value="ARK29172.1"/>
    <property type="molecule type" value="Genomic_DNA"/>
</dbReference>